<feature type="compositionally biased region" description="Basic and acidic residues" evidence="1">
    <location>
        <begin position="88"/>
        <end position="99"/>
    </location>
</feature>
<dbReference type="InterPro" id="IPR050400">
    <property type="entry name" value="Bact_Cytoskel_RodZ"/>
</dbReference>
<organism evidence="3 4">
    <name type="scientific">Bdellovibrio bacteriovorus</name>
    <dbReference type="NCBI Taxonomy" id="959"/>
    <lineage>
        <taxon>Bacteria</taxon>
        <taxon>Pseudomonadati</taxon>
        <taxon>Bdellovibrionota</taxon>
        <taxon>Bdellovibrionia</taxon>
        <taxon>Bdellovibrionales</taxon>
        <taxon>Pseudobdellovibrionaceae</taxon>
        <taxon>Bdellovibrio</taxon>
    </lineage>
</organism>
<feature type="region of interest" description="Disordered" evidence="1">
    <location>
        <begin position="181"/>
        <end position="311"/>
    </location>
</feature>
<feature type="transmembrane region" description="Helical" evidence="2">
    <location>
        <begin position="153"/>
        <end position="170"/>
    </location>
</feature>
<evidence type="ECO:0000256" key="1">
    <source>
        <dbReference type="SAM" id="MobiDB-lite"/>
    </source>
</evidence>
<dbReference type="AlphaFoldDB" id="A0A150WQN2"/>
<keyword evidence="4" id="KW-1185">Reference proteome</keyword>
<feature type="region of interest" description="Disordered" evidence="1">
    <location>
        <begin position="82"/>
        <end position="147"/>
    </location>
</feature>
<dbReference type="PANTHER" id="PTHR34475">
    <property type="match status" value="1"/>
</dbReference>
<gene>
    <name evidence="3" type="ORF">AZI86_06200</name>
</gene>
<evidence type="ECO:0000313" key="3">
    <source>
        <dbReference type="EMBL" id="KYG66634.1"/>
    </source>
</evidence>
<keyword evidence="2" id="KW-0812">Transmembrane</keyword>
<dbReference type="InterPro" id="IPR001387">
    <property type="entry name" value="Cro/C1-type_HTH"/>
</dbReference>
<dbReference type="EMBL" id="LUKE01000001">
    <property type="protein sequence ID" value="KYG66634.1"/>
    <property type="molecule type" value="Genomic_DNA"/>
</dbReference>
<feature type="compositionally biased region" description="Low complexity" evidence="1">
    <location>
        <begin position="231"/>
        <end position="254"/>
    </location>
</feature>
<name>A0A150WQN2_BDEBC</name>
<accession>A0A150WQN2</accession>
<dbReference type="OrthoDB" id="8561330at2"/>
<dbReference type="PANTHER" id="PTHR34475:SF1">
    <property type="entry name" value="CYTOSKELETON PROTEIN RODZ"/>
    <property type="match status" value="1"/>
</dbReference>
<evidence type="ECO:0000313" key="4">
    <source>
        <dbReference type="Proteomes" id="UP000075320"/>
    </source>
</evidence>
<keyword evidence="2" id="KW-1133">Transmembrane helix</keyword>
<proteinExistence type="predicted"/>
<evidence type="ECO:0000256" key="2">
    <source>
        <dbReference type="SAM" id="Phobius"/>
    </source>
</evidence>
<reference evidence="3 4" key="1">
    <citation type="submission" date="2016-03" db="EMBL/GenBank/DDBJ databases">
        <authorList>
            <person name="Ploux O."/>
        </authorList>
    </citation>
    <scope>NUCLEOTIDE SEQUENCE [LARGE SCALE GENOMIC DNA]</scope>
    <source>
        <strain evidence="3 4">R0</strain>
    </source>
</reference>
<comment type="caution">
    <text evidence="3">The sequence shown here is derived from an EMBL/GenBank/DDBJ whole genome shotgun (WGS) entry which is preliminary data.</text>
</comment>
<dbReference type="CDD" id="cd00093">
    <property type="entry name" value="HTH_XRE"/>
    <property type="match status" value="1"/>
</dbReference>
<dbReference type="RefSeq" id="WP_061834202.1">
    <property type="nucleotide sequence ID" value="NZ_LUKE01000001.1"/>
</dbReference>
<dbReference type="GO" id="GO:0003677">
    <property type="term" value="F:DNA binding"/>
    <property type="evidence" value="ECO:0007669"/>
    <property type="project" value="InterPro"/>
</dbReference>
<dbReference type="Pfam" id="PF13413">
    <property type="entry name" value="HTH_25"/>
    <property type="match status" value="1"/>
</dbReference>
<dbReference type="Proteomes" id="UP000075320">
    <property type="component" value="Unassembled WGS sequence"/>
</dbReference>
<dbReference type="Gene3D" id="1.10.260.40">
    <property type="entry name" value="lambda repressor-like DNA-binding domains"/>
    <property type="match status" value="1"/>
</dbReference>
<protein>
    <submittedName>
        <fullName evidence="3">Transcriptional regulator</fullName>
    </submittedName>
</protein>
<sequence length="385" mass="41017">MKRTGEILKKAREEKGLSLHEIGLSLKISSKVLKAIEEGDESQLPAKTFLRGFVQSYSNYLHLDPNQVLEIFYQEMGSTRPKPYIRTSDNERPPSKEDIAAETPMETPLKPQVRSTPHDEANAESVVTPFRKKSSSSDRENLKSLGQPKSTRTILITILVVFLVGLIIFTKKMIDKYSKEAEVPTNEISQTMEGATPVDETQPPTEAVVSATEESKPEEATAPLTPISTKASPAPVTQASPSPSPSATIVASTPKPSPSPSATPTTTPSATPTSSPSPTASVSPSVSPSPAASATASPSPTTTPTPKEAKPVELIVEALDTVEIEYASPSGKPQKIKLSAEQVHTFKSRSGLKINFSNGGAVNLILNGKDIGIPGDLGKPIKLSY</sequence>
<feature type="compositionally biased region" description="Low complexity" evidence="1">
    <location>
        <begin position="262"/>
        <end position="306"/>
    </location>
</feature>
<dbReference type="InterPro" id="IPR010982">
    <property type="entry name" value="Lambda_DNA-bd_dom_sf"/>
</dbReference>
<keyword evidence="2" id="KW-0472">Membrane</keyword>